<comment type="caution">
    <text evidence="1">The sequence shown here is derived from an EMBL/GenBank/DDBJ whole genome shotgun (WGS) entry which is preliminary data.</text>
</comment>
<dbReference type="InterPro" id="IPR014229">
    <property type="entry name" value="Spore_YtfJ"/>
</dbReference>
<dbReference type="AlphaFoldDB" id="A0A5S4ZQN6"/>
<organism evidence="1 2">
    <name type="scientific">Desulfallas thermosapovorans DSM 6562</name>
    <dbReference type="NCBI Taxonomy" id="1121431"/>
    <lineage>
        <taxon>Bacteria</taxon>
        <taxon>Bacillati</taxon>
        <taxon>Bacillota</taxon>
        <taxon>Clostridia</taxon>
        <taxon>Eubacteriales</taxon>
        <taxon>Desulfallaceae</taxon>
        <taxon>Desulfallas</taxon>
    </lineage>
</organism>
<keyword evidence="2" id="KW-1185">Reference proteome</keyword>
<sequence length="109" mass="11350">MLSNGKLAEILSGLKKNSFDHMVLGNPVTVQEITLLPVLSVSTAFGGFITQQGTGGGGIRLDPVAVVAVKKDTVDVFSLRTNQSTSPLENIAAIISEALSNETPGQVNN</sequence>
<proteinExistence type="predicted"/>
<protein>
    <submittedName>
        <fullName evidence="1">Putative spore protein YtfJ</fullName>
    </submittedName>
</protein>
<reference evidence="1 2" key="1">
    <citation type="submission" date="2019-07" db="EMBL/GenBank/DDBJ databases">
        <title>Genomic Encyclopedia of Type Strains, Phase I: the one thousand microbial genomes (KMG-I) project.</title>
        <authorList>
            <person name="Kyrpides N."/>
        </authorList>
    </citation>
    <scope>NUCLEOTIDE SEQUENCE [LARGE SCALE GENOMIC DNA]</scope>
    <source>
        <strain evidence="1 2">DSM 6562</strain>
    </source>
</reference>
<accession>A0A5S4ZQN6</accession>
<dbReference type="Pfam" id="PF09579">
    <property type="entry name" value="Spore_YtfJ"/>
    <property type="match status" value="1"/>
</dbReference>
<dbReference type="RefSeq" id="WP_166511945.1">
    <property type="nucleotide sequence ID" value="NZ_VNHM01000010.1"/>
</dbReference>
<name>A0A5S4ZQN6_9FIRM</name>
<dbReference type="Proteomes" id="UP000323166">
    <property type="component" value="Unassembled WGS sequence"/>
</dbReference>
<gene>
    <name evidence="1" type="ORF">LX24_01935</name>
</gene>
<evidence type="ECO:0000313" key="2">
    <source>
        <dbReference type="Proteomes" id="UP000323166"/>
    </source>
</evidence>
<evidence type="ECO:0000313" key="1">
    <source>
        <dbReference type="EMBL" id="TYO94920.1"/>
    </source>
</evidence>
<dbReference type="EMBL" id="VNHM01000010">
    <property type="protein sequence ID" value="TYO94920.1"/>
    <property type="molecule type" value="Genomic_DNA"/>
</dbReference>